<dbReference type="Proteomes" id="UP001360953">
    <property type="component" value="Unassembled WGS sequence"/>
</dbReference>
<sequence length="215" mass="24465">MQQWSSMQLCRTWIGTFTTERETSLDSGIVCWVWGQKMTNSTTAFCVRGAPFRSLTRLKTFWVAGYPYGRLENGAQVVFSAPVASLMLCIALHWPPPRHEYRLSRSLCCEHPRPIANIADITSPPTQWTRDQLENTLPTSKLAELREDVRLYAAVGFEHRSNVRCPAKSRTICPMTMTASHWLGVWYARNVYSQTPSSRESQAPLQPCLGANRLR</sequence>
<reference evidence="1 2" key="1">
    <citation type="submission" date="2024-04" db="EMBL/GenBank/DDBJ databases">
        <title>Phyllosticta paracitricarpa is synonymous to the EU quarantine fungus P. citricarpa based on phylogenomic analyses.</title>
        <authorList>
            <consortium name="Lawrence Berkeley National Laboratory"/>
            <person name="Van ingen-buijs V.A."/>
            <person name="Van westerhoven A.C."/>
            <person name="Haridas S."/>
            <person name="Skiadas P."/>
            <person name="Martin F."/>
            <person name="Groenewald J.Z."/>
            <person name="Crous P.W."/>
            <person name="Seidl M.F."/>
        </authorList>
    </citation>
    <scope>NUCLEOTIDE SEQUENCE [LARGE SCALE GENOMIC DNA]</scope>
    <source>
        <strain evidence="1 2">CPC 17464</strain>
    </source>
</reference>
<dbReference type="EMBL" id="JBBPEH010000007">
    <property type="protein sequence ID" value="KAK7536414.1"/>
    <property type="molecule type" value="Genomic_DNA"/>
</dbReference>
<keyword evidence="2" id="KW-1185">Reference proteome</keyword>
<organism evidence="1 2">
    <name type="scientific">Phyllosticta citribraziliensis</name>
    <dbReference type="NCBI Taxonomy" id="989973"/>
    <lineage>
        <taxon>Eukaryota</taxon>
        <taxon>Fungi</taxon>
        <taxon>Dikarya</taxon>
        <taxon>Ascomycota</taxon>
        <taxon>Pezizomycotina</taxon>
        <taxon>Dothideomycetes</taxon>
        <taxon>Dothideomycetes incertae sedis</taxon>
        <taxon>Botryosphaeriales</taxon>
        <taxon>Phyllostictaceae</taxon>
        <taxon>Phyllosticta</taxon>
    </lineage>
</organism>
<dbReference type="GeneID" id="92028975"/>
<gene>
    <name evidence="1" type="ORF">J3D65DRAFT_418107</name>
</gene>
<protein>
    <submittedName>
        <fullName evidence="1">Uncharacterized protein</fullName>
    </submittedName>
</protein>
<dbReference type="RefSeq" id="XP_066654830.1">
    <property type="nucleotide sequence ID" value="XM_066796069.1"/>
</dbReference>
<name>A0ABR1LMJ3_9PEZI</name>
<accession>A0ABR1LMJ3</accession>
<proteinExistence type="predicted"/>
<comment type="caution">
    <text evidence="1">The sequence shown here is derived from an EMBL/GenBank/DDBJ whole genome shotgun (WGS) entry which is preliminary data.</text>
</comment>
<evidence type="ECO:0000313" key="1">
    <source>
        <dbReference type="EMBL" id="KAK7536414.1"/>
    </source>
</evidence>
<evidence type="ECO:0000313" key="2">
    <source>
        <dbReference type="Proteomes" id="UP001360953"/>
    </source>
</evidence>